<feature type="signal peptide" evidence="1">
    <location>
        <begin position="1"/>
        <end position="20"/>
    </location>
</feature>
<dbReference type="EMBL" id="WIGO01000019">
    <property type="protein sequence ID" value="KAF6838413.1"/>
    <property type="molecule type" value="Genomic_DNA"/>
</dbReference>
<evidence type="ECO:0000313" key="3">
    <source>
        <dbReference type="Proteomes" id="UP000654918"/>
    </source>
</evidence>
<keyword evidence="3" id="KW-1185">Reference proteome</keyword>
<evidence type="ECO:0000256" key="1">
    <source>
        <dbReference type="SAM" id="SignalP"/>
    </source>
</evidence>
<reference evidence="2" key="1">
    <citation type="journal article" date="2020" name="Phytopathology">
        <title>Genome Sequence Resources of Colletotrichum truncatum, C. plurivorum, C. musicola, and C. sojae: Four Species Pathogenic to Soybean (Glycine max).</title>
        <authorList>
            <person name="Rogerio F."/>
            <person name="Boufleur T.R."/>
            <person name="Ciampi-Guillardi M."/>
            <person name="Sukno S.A."/>
            <person name="Thon M.R."/>
            <person name="Massola Junior N.S."/>
            <person name="Baroncelli R."/>
        </authorList>
    </citation>
    <scope>NUCLEOTIDE SEQUENCE</scope>
    <source>
        <strain evidence="2">LFN00145</strain>
    </source>
</reference>
<keyword evidence="1" id="KW-0732">Signal</keyword>
<protein>
    <submittedName>
        <fullName evidence="2">Uncharacterized protein</fullName>
    </submittedName>
</protein>
<comment type="caution">
    <text evidence="2">The sequence shown here is derived from an EMBL/GenBank/DDBJ whole genome shotgun (WGS) entry which is preliminary data.</text>
</comment>
<organism evidence="2 3">
    <name type="scientific">Colletotrichum plurivorum</name>
    <dbReference type="NCBI Taxonomy" id="2175906"/>
    <lineage>
        <taxon>Eukaryota</taxon>
        <taxon>Fungi</taxon>
        <taxon>Dikarya</taxon>
        <taxon>Ascomycota</taxon>
        <taxon>Pezizomycotina</taxon>
        <taxon>Sordariomycetes</taxon>
        <taxon>Hypocreomycetidae</taxon>
        <taxon>Glomerellales</taxon>
        <taxon>Glomerellaceae</taxon>
        <taxon>Colletotrichum</taxon>
        <taxon>Colletotrichum orchidearum species complex</taxon>
    </lineage>
</organism>
<dbReference type="AlphaFoldDB" id="A0A8H6NMM9"/>
<proteinExistence type="predicted"/>
<dbReference type="Proteomes" id="UP000654918">
    <property type="component" value="Unassembled WGS sequence"/>
</dbReference>
<feature type="chain" id="PRO_5034873271" evidence="1">
    <location>
        <begin position="21"/>
        <end position="71"/>
    </location>
</feature>
<sequence>MDFRSLCMAVVAAMATLASARHVCDNGDCVAWDKCYRPANEYGCVSLPEAARAGHARSPVVTKADPVLQCQ</sequence>
<name>A0A8H6NMM9_9PEZI</name>
<gene>
    <name evidence="2" type="ORF">CPLU01_02525</name>
</gene>
<evidence type="ECO:0000313" key="2">
    <source>
        <dbReference type="EMBL" id="KAF6838413.1"/>
    </source>
</evidence>
<accession>A0A8H6NMM9</accession>